<feature type="compositionally biased region" description="Basic and acidic residues" evidence="8">
    <location>
        <begin position="388"/>
        <end position="397"/>
    </location>
</feature>
<protein>
    <submittedName>
        <fullName evidence="11">Uncharacterized protein</fullName>
    </submittedName>
</protein>
<dbReference type="GO" id="GO:0031126">
    <property type="term" value="P:sno(s)RNA 3'-end processing"/>
    <property type="evidence" value="ECO:0007669"/>
    <property type="project" value="UniProtKB-ARBA"/>
</dbReference>
<feature type="compositionally biased region" description="Low complexity" evidence="8">
    <location>
        <begin position="178"/>
        <end position="190"/>
    </location>
</feature>
<keyword evidence="2" id="KW-0597">Phosphoprotein</keyword>
<dbReference type="CDD" id="cd16984">
    <property type="entry name" value="CID_Nrd1_like"/>
    <property type="match status" value="1"/>
</dbReference>
<keyword evidence="4 7" id="KW-0694">RNA-binding</keyword>
<evidence type="ECO:0000256" key="2">
    <source>
        <dbReference type="ARBA" id="ARBA00022553"/>
    </source>
</evidence>
<dbReference type="FunFam" id="3.30.70.330:FF:000397">
    <property type="entry name" value="RNA binding protein Nrd1"/>
    <property type="match status" value="1"/>
</dbReference>
<evidence type="ECO:0000256" key="8">
    <source>
        <dbReference type="SAM" id="MobiDB-lite"/>
    </source>
</evidence>
<keyword evidence="3" id="KW-0507">mRNA processing</keyword>
<dbReference type="GO" id="GO:0008380">
    <property type="term" value="P:RNA splicing"/>
    <property type="evidence" value="ECO:0007669"/>
    <property type="project" value="UniProtKB-KW"/>
</dbReference>
<dbReference type="GO" id="GO:0010629">
    <property type="term" value="P:negative regulation of gene expression"/>
    <property type="evidence" value="ECO:0007669"/>
    <property type="project" value="UniProtKB-ARBA"/>
</dbReference>
<dbReference type="GO" id="GO:0071006">
    <property type="term" value="C:U2-type catalytic step 1 spliceosome"/>
    <property type="evidence" value="ECO:0007669"/>
    <property type="project" value="TreeGrafter"/>
</dbReference>
<feature type="domain" description="RRM" evidence="9">
    <location>
        <begin position="436"/>
        <end position="509"/>
    </location>
</feature>
<keyword evidence="12" id="KW-1185">Reference proteome</keyword>
<feature type="region of interest" description="Disordered" evidence="8">
    <location>
        <begin position="291"/>
        <end position="412"/>
    </location>
</feature>
<evidence type="ECO:0000313" key="11">
    <source>
        <dbReference type="EMBL" id="KAF1939209.1"/>
    </source>
</evidence>
<evidence type="ECO:0000256" key="5">
    <source>
        <dbReference type="ARBA" id="ARBA00023187"/>
    </source>
</evidence>
<dbReference type="Pfam" id="PF21380">
    <property type="entry name" value="Nrd1-Seb1_dom2"/>
    <property type="match status" value="1"/>
</dbReference>
<evidence type="ECO:0000259" key="10">
    <source>
        <dbReference type="PROSITE" id="PS51391"/>
    </source>
</evidence>
<sequence length="681" mass="72815">MAAMEELGTQLQSLQALKPPGVTPTKIKAITQICVDNIQSHSVIVQKIVQQLQNSPATHKLGVLYVVDAVARQWVEMAKKAGQVITKSAAPGAYASGVQLMQNVLPAMMNNLVQSAPDTQKEKISKLLDIWERGHTFPLDMLASFKQQLKGGQNNVQPPAAPPKINGAVQASNGQTNQHSIAPSAPAQASQDPGALFAALAGFGQQHAQTNVPPAAISTFPFPQSMVPPPPPGFVPPPPPTANGQPAPALPAPFAGMNDLTSQILQAMSTGSIAPEQAIQVLNALATAQNGGLPLPPPQPTVATQAQPVVQNSAHADRYDQKDTRMRDRSRSPDFQRHRSPVRKSPPNPNRRESPTYGVYDPNAGPDGNALRFERGERGRGRGKQRGGRNDRSEYRQRTPPPPRRQPSPPRAVYGQSKYIEWDDSLPRDHIRVLSRTLFVGGAGGSEGEIRSIFARFGKVQTCIVNQDKRHAFVKMLTRPDAVAAKEGMDTLNDAAAQSKARQTRWGVGFGPRDCSDYQSGVSVVPISRLTDADRKWALTAEHGGTGGRPLEGGMVIEEPDIEIGAGVSSKAISRRVPTDTPRGGRGSFPARGDHGGRGDSNGRGDLNARVDFGTRGDFGGRGGRGDFGGARGGFDNGLPKFRKHEHRSANDPRHISPRPEQGVAVPPAVPGFGFQLPGFS</sequence>
<dbReference type="SUPFAM" id="SSF48464">
    <property type="entry name" value="ENTH/VHS domain"/>
    <property type="match status" value="1"/>
</dbReference>
<dbReference type="Pfam" id="PF04818">
    <property type="entry name" value="CID"/>
    <property type="match status" value="1"/>
</dbReference>
<dbReference type="InterPro" id="IPR008942">
    <property type="entry name" value="ENTH_VHS"/>
</dbReference>
<reference evidence="11" key="1">
    <citation type="journal article" date="2020" name="Stud. Mycol.">
        <title>101 Dothideomycetes genomes: a test case for predicting lifestyles and emergence of pathogens.</title>
        <authorList>
            <person name="Haridas S."/>
            <person name="Albert R."/>
            <person name="Binder M."/>
            <person name="Bloem J."/>
            <person name="Labutti K."/>
            <person name="Salamov A."/>
            <person name="Andreopoulos B."/>
            <person name="Baker S."/>
            <person name="Barry K."/>
            <person name="Bills G."/>
            <person name="Bluhm B."/>
            <person name="Cannon C."/>
            <person name="Castanera R."/>
            <person name="Culley D."/>
            <person name="Daum C."/>
            <person name="Ezra D."/>
            <person name="Gonzalez J."/>
            <person name="Henrissat B."/>
            <person name="Kuo A."/>
            <person name="Liang C."/>
            <person name="Lipzen A."/>
            <person name="Lutzoni F."/>
            <person name="Magnuson J."/>
            <person name="Mondo S."/>
            <person name="Nolan M."/>
            <person name="Ohm R."/>
            <person name="Pangilinan J."/>
            <person name="Park H.-J."/>
            <person name="Ramirez L."/>
            <person name="Alfaro M."/>
            <person name="Sun H."/>
            <person name="Tritt A."/>
            <person name="Yoshinaga Y."/>
            <person name="Zwiers L.-H."/>
            <person name="Turgeon B."/>
            <person name="Goodwin S."/>
            <person name="Spatafora J."/>
            <person name="Crous P."/>
            <person name="Grigoriev I."/>
        </authorList>
    </citation>
    <scope>NUCLEOTIDE SEQUENCE</scope>
    <source>
        <strain evidence="11">CBS 161.51</strain>
    </source>
</reference>
<dbReference type="FunFam" id="1.25.40.90:FF:000026">
    <property type="entry name" value="RNA binding protein Nrd1"/>
    <property type="match status" value="1"/>
</dbReference>
<dbReference type="PANTHER" id="PTHR14089">
    <property type="entry name" value="PRE-MRNA-SPLICING FACTOR RBM22"/>
    <property type="match status" value="1"/>
</dbReference>
<gene>
    <name evidence="11" type="ORF">EJ02DRAFT_425040</name>
</gene>
<keyword evidence="5" id="KW-0508">mRNA splicing</keyword>
<dbReference type="SMART" id="SM00582">
    <property type="entry name" value="RPR"/>
    <property type="match status" value="1"/>
</dbReference>
<dbReference type="AlphaFoldDB" id="A0A6A5SIJ6"/>
<dbReference type="InterPro" id="IPR000504">
    <property type="entry name" value="RRM_dom"/>
</dbReference>
<dbReference type="Pfam" id="PF00076">
    <property type="entry name" value="RRM_1"/>
    <property type="match status" value="1"/>
</dbReference>
<dbReference type="Gene3D" id="1.25.40.90">
    <property type="match status" value="1"/>
</dbReference>
<keyword evidence="3" id="KW-0747">Spliceosome</keyword>
<dbReference type="InterPro" id="IPR048892">
    <property type="entry name" value="Nrd1_Seb1_dom2"/>
</dbReference>
<feature type="compositionally biased region" description="Basic and acidic residues" evidence="8">
    <location>
        <begin position="592"/>
        <end position="608"/>
    </location>
</feature>
<feature type="domain" description="CID" evidence="10">
    <location>
        <begin position="1"/>
        <end position="153"/>
    </location>
</feature>
<feature type="region of interest" description="Disordered" evidence="8">
    <location>
        <begin position="643"/>
        <end position="668"/>
    </location>
</feature>
<dbReference type="PROSITE" id="PS50102">
    <property type="entry name" value="RRM"/>
    <property type="match status" value="1"/>
</dbReference>
<dbReference type="GO" id="GO:0017070">
    <property type="term" value="F:U6 snRNA binding"/>
    <property type="evidence" value="ECO:0007669"/>
    <property type="project" value="TreeGrafter"/>
</dbReference>
<feature type="compositionally biased region" description="Low complexity" evidence="8">
    <location>
        <begin position="301"/>
        <end position="312"/>
    </location>
</feature>
<dbReference type="GO" id="GO:0036002">
    <property type="term" value="F:pre-mRNA binding"/>
    <property type="evidence" value="ECO:0007669"/>
    <property type="project" value="TreeGrafter"/>
</dbReference>
<name>A0A6A5SIJ6_9PLEO</name>
<organism evidence="11 12">
    <name type="scientific">Clathrospora elynae</name>
    <dbReference type="NCBI Taxonomy" id="706981"/>
    <lineage>
        <taxon>Eukaryota</taxon>
        <taxon>Fungi</taxon>
        <taxon>Dikarya</taxon>
        <taxon>Ascomycota</taxon>
        <taxon>Pezizomycotina</taxon>
        <taxon>Dothideomycetes</taxon>
        <taxon>Pleosporomycetidae</taxon>
        <taxon>Pleosporales</taxon>
        <taxon>Diademaceae</taxon>
        <taxon>Clathrospora</taxon>
    </lineage>
</organism>
<dbReference type="InterPro" id="IPR035979">
    <property type="entry name" value="RBD_domain_sf"/>
</dbReference>
<feature type="region of interest" description="Disordered" evidence="8">
    <location>
        <begin position="215"/>
        <end position="249"/>
    </location>
</feature>
<dbReference type="OrthoDB" id="79367at2759"/>
<dbReference type="Proteomes" id="UP000800038">
    <property type="component" value="Unassembled WGS sequence"/>
</dbReference>
<dbReference type="SMART" id="SM00360">
    <property type="entry name" value="RRM"/>
    <property type="match status" value="1"/>
</dbReference>
<comment type="subcellular location">
    <subcellularLocation>
        <location evidence="1">Nucleus</location>
    </subcellularLocation>
</comment>
<accession>A0A6A5SIJ6</accession>
<dbReference type="InterPro" id="IPR006569">
    <property type="entry name" value="CID_dom"/>
</dbReference>
<dbReference type="PANTHER" id="PTHR14089:SF2">
    <property type="entry name" value="PRE-MRNA-SPLICING FACTOR CWC2"/>
    <property type="match status" value="1"/>
</dbReference>
<evidence type="ECO:0000256" key="4">
    <source>
        <dbReference type="ARBA" id="ARBA00022884"/>
    </source>
</evidence>
<dbReference type="GO" id="GO:0071007">
    <property type="term" value="C:U2-type catalytic step 2 spliceosome"/>
    <property type="evidence" value="ECO:0007669"/>
    <property type="project" value="TreeGrafter"/>
</dbReference>
<feature type="compositionally biased region" description="Pro residues" evidence="8">
    <location>
        <begin position="399"/>
        <end position="410"/>
    </location>
</feature>
<feature type="region of interest" description="Disordered" evidence="8">
    <location>
        <begin position="573"/>
        <end position="608"/>
    </location>
</feature>
<feature type="compositionally biased region" description="Basic and acidic residues" evidence="8">
    <location>
        <begin position="315"/>
        <end position="337"/>
    </location>
</feature>
<dbReference type="Gene3D" id="3.30.70.330">
    <property type="match status" value="1"/>
</dbReference>
<feature type="compositionally biased region" description="Pro residues" evidence="8">
    <location>
        <begin position="226"/>
        <end position="241"/>
    </location>
</feature>
<keyword evidence="6" id="KW-0539">Nucleus</keyword>
<feature type="region of interest" description="Disordered" evidence="8">
    <location>
        <begin position="150"/>
        <end position="190"/>
    </location>
</feature>
<dbReference type="GO" id="GO:0031124">
    <property type="term" value="P:mRNA 3'-end processing"/>
    <property type="evidence" value="ECO:0007669"/>
    <property type="project" value="UniProtKB-ARBA"/>
</dbReference>
<evidence type="ECO:0000313" key="12">
    <source>
        <dbReference type="Proteomes" id="UP000800038"/>
    </source>
</evidence>
<evidence type="ECO:0000256" key="6">
    <source>
        <dbReference type="ARBA" id="ARBA00023242"/>
    </source>
</evidence>
<evidence type="ECO:0000259" key="9">
    <source>
        <dbReference type="PROSITE" id="PS50102"/>
    </source>
</evidence>
<proteinExistence type="predicted"/>
<dbReference type="GO" id="GO:0006369">
    <property type="term" value="P:termination of RNA polymerase II transcription"/>
    <property type="evidence" value="ECO:0007669"/>
    <property type="project" value="UniProtKB-ARBA"/>
</dbReference>
<dbReference type="EMBL" id="ML976086">
    <property type="protein sequence ID" value="KAF1939209.1"/>
    <property type="molecule type" value="Genomic_DNA"/>
</dbReference>
<dbReference type="GO" id="GO:0000974">
    <property type="term" value="C:Prp19 complex"/>
    <property type="evidence" value="ECO:0007669"/>
    <property type="project" value="TreeGrafter"/>
</dbReference>
<evidence type="ECO:0000256" key="1">
    <source>
        <dbReference type="ARBA" id="ARBA00004123"/>
    </source>
</evidence>
<evidence type="ECO:0000256" key="3">
    <source>
        <dbReference type="ARBA" id="ARBA00022728"/>
    </source>
</evidence>
<evidence type="ECO:0000256" key="7">
    <source>
        <dbReference type="PROSITE-ProRule" id="PRU00176"/>
    </source>
</evidence>
<dbReference type="InterPro" id="IPR039171">
    <property type="entry name" value="Cwc2/Slt11"/>
</dbReference>
<dbReference type="InterPro" id="IPR012677">
    <property type="entry name" value="Nucleotide-bd_a/b_plait_sf"/>
</dbReference>
<dbReference type="SUPFAM" id="SSF54928">
    <property type="entry name" value="RNA-binding domain, RBD"/>
    <property type="match status" value="1"/>
</dbReference>
<dbReference type="PROSITE" id="PS51391">
    <property type="entry name" value="CID"/>
    <property type="match status" value="1"/>
</dbReference>